<evidence type="ECO:0000313" key="9">
    <source>
        <dbReference type="EMBL" id="NYJ18399.1"/>
    </source>
</evidence>
<dbReference type="GO" id="GO:0003677">
    <property type="term" value="F:DNA binding"/>
    <property type="evidence" value="ECO:0007669"/>
    <property type="project" value="UniProtKB-UniRule"/>
</dbReference>
<feature type="domain" description="DarT" evidence="8">
    <location>
        <begin position="50"/>
        <end position="259"/>
    </location>
</feature>
<evidence type="ECO:0000256" key="3">
    <source>
        <dbReference type="ARBA" id="ARBA00022679"/>
    </source>
</evidence>
<evidence type="ECO:0000256" key="4">
    <source>
        <dbReference type="ARBA" id="ARBA00022695"/>
    </source>
</evidence>
<dbReference type="PROSITE" id="PS52018">
    <property type="entry name" value="DART"/>
    <property type="match status" value="1"/>
</dbReference>
<gene>
    <name evidence="9" type="ORF">HNR05_000190</name>
</gene>
<name>A0A7Z0EB84_9MICO</name>
<sequence>MVSNPSQRASKARERVAPTTLRTAPVAPKTSAGAKAAAPVRSAAVKVGDQRIYHVTHIKNLADILVSGAVNAMQGATATTPVVDISSEGNRAWRASTHIAGDDSASVADYVPFFLSPDASVWESIRSGAIDPRLTTTATDAAAADFVILVSAVKNATALHPGDVPEDDTAIVVTDADAALERTRFGATRDGAERLLHTVRSNPASGAILEAEFLVHGTFPFDQIMLIGVANDRVRDTVKGILKPSGFRTKVAVYPPWFLPSDDDSLDG</sequence>
<evidence type="ECO:0000256" key="6">
    <source>
        <dbReference type="PROSITE-ProRule" id="PRU01362"/>
    </source>
</evidence>
<organism evidence="9 10">
    <name type="scientific">Glaciibacter psychrotolerans</name>
    <dbReference type="NCBI Taxonomy" id="670054"/>
    <lineage>
        <taxon>Bacteria</taxon>
        <taxon>Bacillati</taxon>
        <taxon>Actinomycetota</taxon>
        <taxon>Actinomycetes</taxon>
        <taxon>Micrococcales</taxon>
        <taxon>Microbacteriaceae</taxon>
        <taxon>Glaciibacter</taxon>
    </lineage>
</organism>
<accession>A0A7Z0EB84</accession>
<proteinExistence type="inferred from homology"/>
<dbReference type="InterPro" id="IPR029494">
    <property type="entry name" value="DarT"/>
</dbReference>
<evidence type="ECO:0000256" key="5">
    <source>
        <dbReference type="ARBA" id="ARBA00023125"/>
    </source>
</evidence>
<keyword evidence="3 6" id="KW-0808">Transferase</keyword>
<keyword evidence="10" id="KW-1185">Reference proteome</keyword>
<keyword evidence="5 6" id="KW-0238">DNA-binding</keyword>
<feature type="binding site" evidence="6">
    <location>
        <position position="94"/>
    </location>
    <ligand>
        <name>NAD(+)</name>
        <dbReference type="ChEBI" id="CHEBI:57540"/>
    </ligand>
</feature>
<dbReference type="Pfam" id="PF14487">
    <property type="entry name" value="DarT"/>
    <property type="match status" value="1"/>
</dbReference>
<evidence type="ECO:0000256" key="2">
    <source>
        <dbReference type="ARBA" id="ARBA00022676"/>
    </source>
</evidence>
<dbReference type="EMBL" id="JACCFM010000001">
    <property type="protein sequence ID" value="NYJ18399.1"/>
    <property type="molecule type" value="Genomic_DNA"/>
</dbReference>
<feature type="active site" evidence="6">
    <location>
        <position position="212"/>
    </location>
</feature>
<dbReference type="Proteomes" id="UP000537260">
    <property type="component" value="Unassembled WGS sequence"/>
</dbReference>
<evidence type="ECO:0000313" key="10">
    <source>
        <dbReference type="Proteomes" id="UP000537260"/>
    </source>
</evidence>
<evidence type="ECO:0000259" key="8">
    <source>
        <dbReference type="PROSITE" id="PS52018"/>
    </source>
</evidence>
<comment type="similarity">
    <text evidence="6">Belongs to the DarT ADP-ribosyltransferase family.</text>
</comment>
<comment type="caution">
    <text evidence="9">The sequence shown here is derived from an EMBL/GenBank/DDBJ whole genome shotgun (WGS) entry which is preliminary data.</text>
</comment>
<keyword evidence="4 6" id="KW-0548">Nucleotidyltransferase</keyword>
<keyword evidence="2 6" id="KW-0328">Glycosyltransferase</keyword>
<protein>
    <recommendedName>
        <fullName evidence="8">DarT domain-containing protein</fullName>
    </recommendedName>
</protein>
<feature type="region of interest" description="Disordered" evidence="7">
    <location>
        <begin position="1"/>
        <end position="21"/>
    </location>
</feature>
<dbReference type="AlphaFoldDB" id="A0A7Z0EB84"/>
<comment type="catalytic activity">
    <reaction evidence="6">
        <text>a thymidine in DNA + NAD(+) = an N-(ADP-alpha-D-ribosyl)-thymidine in DNA + nicotinamide + H(+)</text>
        <dbReference type="Rhea" id="RHEA:71651"/>
        <dbReference type="Rhea" id="RHEA-COMP:13556"/>
        <dbReference type="Rhea" id="RHEA-COMP:18051"/>
        <dbReference type="ChEBI" id="CHEBI:15378"/>
        <dbReference type="ChEBI" id="CHEBI:17154"/>
        <dbReference type="ChEBI" id="CHEBI:57540"/>
        <dbReference type="ChEBI" id="CHEBI:137386"/>
        <dbReference type="ChEBI" id="CHEBI:191199"/>
    </reaction>
</comment>
<evidence type="ECO:0000256" key="7">
    <source>
        <dbReference type="SAM" id="MobiDB-lite"/>
    </source>
</evidence>
<comment type="caution">
    <text evidence="6">Lacks conserved residue(s) required for the propagation of feature annotation.</text>
</comment>
<dbReference type="RefSeq" id="WP_218868778.1">
    <property type="nucleotide sequence ID" value="NZ_JACCFM010000001.1"/>
</dbReference>
<keyword evidence="1 6" id="KW-1277">Toxin-antitoxin system</keyword>
<feature type="active site" description="Proton acceptor" evidence="6">
    <location>
        <position position="94"/>
    </location>
</feature>
<dbReference type="GO" id="GO:0016779">
    <property type="term" value="F:nucleotidyltransferase activity"/>
    <property type="evidence" value="ECO:0007669"/>
    <property type="project" value="UniProtKB-UniRule"/>
</dbReference>
<reference evidence="9 10" key="1">
    <citation type="submission" date="2020-07" db="EMBL/GenBank/DDBJ databases">
        <title>Sequencing the genomes of 1000 actinobacteria strains.</title>
        <authorList>
            <person name="Klenk H.-P."/>
        </authorList>
    </citation>
    <scope>NUCLEOTIDE SEQUENCE [LARGE SCALE GENOMIC DNA]</scope>
    <source>
        <strain evidence="9 10">LI1</strain>
    </source>
</reference>
<feature type="binding site" evidence="6">
    <location>
        <begin position="54"/>
        <end position="56"/>
    </location>
    <ligand>
        <name>NAD(+)</name>
        <dbReference type="ChEBI" id="CHEBI:57540"/>
    </ligand>
</feature>
<dbReference type="GO" id="GO:0016757">
    <property type="term" value="F:glycosyltransferase activity"/>
    <property type="evidence" value="ECO:0007669"/>
    <property type="project" value="UniProtKB-UniRule"/>
</dbReference>
<evidence type="ECO:0000256" key="1">
    <source>
        <dbReference type="ARBA" id="ARBA00022649"/>
    </source>
</evidence>